<dbReference type="SUPFAM" id="SSF46548">
    <property type="entry name" value="alpha-helical ferredoxin"/>
    <property type="match status" value="1"/>
</dbReference>
<comment type="caution">
    <text evidence="2">The sequence shown here is derived from an EMBL/GenBank/DDBJ whole genome shotgun (WGS) entry which is preliminary data.</text>
</comment>
<proteinExistence type="predicted"/>
<organism evidence="2 3">
    <name type="scientific">Hyalangium minutum</name>
    <dbReference type="NCBI Taxonomy" id="394096"/>
    <lineage>
        <taxon>Bacteria</taxon>
        <taxon>Pseudomonadati</taxon>
        <taxon>Myxococcota</taxon>
        <taxon>Myxococcia</taxon>
        <taxon>Myxococcales</taxon>
        <taxon>Cystobacterineae</taxon>
        <taxon>Archangiaceae</taxon>
        <taxon>Hyalangium</taxon>
    </lineage>
</organism>
<dbReference type="Gene3D" id="3.50.50.60">
    <property type="entry name" value="FAD/NAD(P)-binding domain"/>
    <property type="match status" value="3"/>
</dbReference>
<dbReference type="STRING" id="394096.DB31_3843"/>
<dbReference type="Gene3D" id="1.10.1060.10">
    <property type="entry name" value="Alpha-helical ferredoxin"/>
    <property type="match status" value="1"/>
</dbReference>
<gene>
    <name evidence="2" type="ORF">DB31_3843</name>
</gene>
<dbReference type="InterPro" id="IPR023753">
    <property type="entry name" value="FAD/NAD-binding_dom"/>
</dbReference>
<dbReference type="PROSITE" id="PS51379">
    <property type="entry name" value="4FE4S_FER_2"/>
    <property type="match status" value="1"/>
</dbReference>
<dbReference type="PANTHER" id="PTHR42783:SF3">
    <property type="entry name" value="GLUTAMATE SYNTHASE [NADPH] SMALL CHAIN-RELATED"/>
    <property type="match status" value="1"/>
</dbReference>
<dbReference type="GO" id="GO:0051536">
    <property type="term" value="F:iron-sulfur cluster binding"/>
    <property type="evidence" value="ECO:0007669"/>
    <property type="project" value="InterPro"/>
</dbReference>
<dbReference type="RefSeq" id="WP_240487086.1">
    <property type="nucleotide sequence ID" value="NZ_JMCB01000020.1"/>
</dbReference>
<dbReference type="GO" id="GO:0016491">
    <property type="term" value="F:oxidoreductase activity"/>
    <property type="evidence" value="ECO:0007669"/>
    <property type="project" value="InterPro"/>
</dbReference>
<dbReference type="SUPFAM" id="SSF51971">
    <property type="entry name" value="Nucleotide-binding domain"/>
    <property type="match status" value="1"/>
</dbReference>
<dbReference type="Proteomes" id="UP000028725">
    <property type="component" value="Unassembled WGS sequence"/>
</dbReference>
<dbReference type="InterPro" id="IPR036188">
    <property type="entry name" value="FAD/NAD-bd_sf"/>
</dbReference>
<feature type="domain" description="4Fe-4S ferredoxin-type" evidence="1">
    <location>
        <begin position="27"/>
        <end position="57"/>
    </location>
</feature>
<dbReference type="InterPro" id="IPR009051">
    <property type="entry name" value="Helical_ferredxn"/>
</dbReference>
<dbReference type="InterPro" id="IPR017896">
    <property type="entry name" value="4Fe4S_Fe-S-bd"/>
</dbReference>
<dbReference type="PRINTS" id="PR00419">
    <property type="entry name" value="ADXRDTASE"/>
</dbReference>
<dbReference type="PANTHER" id="PTHR42783">
    <property type="entry name" value="GLUTAMATE SYNTHASE [NADPH] SMALL CHAIN"/>
    <property type="match status" value="1"/>
</dbReference>
<keyword evidence="3" id="KW-1185">Reference proteome</keyword>
<protein>
    <submittedName>
        <fullName evidence="2">Pyridine nucleotide-disulfide oxidoreductase</fullName>
    </submittedName>
</protein>
<reference evidence="2 3" key="1">
    <citation type="submission" date="2014-04" db="EMBL/GenBank/DDBJ databases">
        <title>Genome assembly of Hyalangium minutum DSM 14724.</title>
        <authorList>
            <person name="Sharma G."/>
            <person name="Subramanian S."/>
        </authorList>
    </citation>
    <scope>NUCLEOTIDE SEQUENCE [LARGE SCALE GENOMIC DNA]</scope>
    <source>
        <strain evidence="2 3">DSM 14724</strain>
    </source>
</reference>
<dbReference type="AlphaFoldDB" id="A0A085W4W6"/>
<sequence length="445" mass="47226">MEPKRFDLPTGRAEEGFKDKKPLYTFGEAMAEANRCLYCSDAPCIKACPTAINIPEFIRKIGTGNVKGAARTILTANILGQSCAQACPVEVLCAGSCVYTGWGREPINIGRLQRYAVENTLEKTPELFQAKPSTGKRIALVGSGPASIAAAGMLALEGHTCIIYERKAIPGGLNSLGIAPYKLKSPEALREFEWVLSLGRIELRMGVEVVEQAKEPGQVSTSELLASHDAVFLGLGLGADSKLGVPGEEGEGVHGATHFIERIKVEPGLALKGVKRAMVVGGGNTALDIAHELALLGVEVDMVYRRSEKEMGGYSHELDGARVDGVRLVENRQPVEIVHKDGKVVGVKLATTRDGKPVPGTEELVPVELVCMAIGQERATGVARAFPGVELDSRGRVKVDAATHRTGNAKVWSGGDCVNGGKEVVNAVAEAKVAVRDIQRHLAGA</sequence>
<dbReference type="Pfam" id="PF07992">
    <property type="entry name" value="Pyr_redox_2"/>
    <property type="match status" value="1"/>
</dbReference>
<evidence type="ECO:0000313" key="3">
    <source>
        <dbReference type="Proteomes" id="UP000028725"/>
    </source>
</evidence>
<dbReference type="EMBL" id="JMCB01000020">
    <property type="protein sequence ID" value="KFE62729.1"/>
    <property type="molecule type" value="Genomic_DNA"/>
</dbReference>
<dbReference type="Pfam" id="PF14691">
    <property type="entry name" value="Fer4_20"/>
    <property type="match status" value="1"/>
</dbReference>
<dbReference type="InterPro" id="IPR028261">
    <property type="entry name" value="DPD_II"/>
</dbReference>
<evidence type="ECO:0000259" key="1">
    <source>
        <dbReference type="PROSITE" id="PS51379"/>
    </source>
</evidence>
<evidence type="ECO:0000313" key="2">
    <source>
        <dbReference type="EMBL" id="KFE62729.1"/>
    </source>
</evidence>
<name>A0A085W4W6_9BACT</name>
<accession>A0A085W4W6</accession>
<dbReference type="PATRIC" id="fig|394096.3.peg.7579"/>